<evidence type="ECO:0000259" key="3">
    <source>
        <dbReference type="PROSITE" id="PS52015"/>
    </source>
</evidence>
<feature type="compositionally biased region" description="Polar residues" evidence="1">
    <location>
        <begin position="445"/>
        <end position="455"/>
    </location>
</feature>
<evidence type="ECO:0000313" key="5">
    <source>
        <dbReference type="Proteomes" id="UP001382455"/>
    </source>
</evidence>
<keyword evidence="2" id="KW-0472">Membrane</keyword>
<dbReference type="InterPro" id="IPR037682">
    <property type="entry name" value="TonB_C"/>
</dbReference>
<gene>
    <name evidence="4" type="ORF">WAE96_10675</name>
</gene>
<comment type="caution">
    <text evidence="4">The sequence shown here is derived from an EMBL/GenBank/DDBJ whole genome shotgun (WGS) entry which is preliminary data.</text>
</comment>
<proteinExistence type="predicted"/>
<feature type="region of interest" description="Disordered" evidence="1">
    <location>
        <begin position="412"/>
        <end position="477"/>
    </location>
</feature>
<reference evidence="4 5" key="1">
    <citation type="submission" date="2023-12" db="EMBL/GenBank/DDBJ databases">
        <title>Friends and Foes: Symbiotic and Algicidal bacterial influence on Karenia brevis blooms.</title>
        <authorList>
            <person name="Fei C."/>
            <person name="Mohamed A.R."/>
            <person name="Booker A."/>
            <person name="Arshad M."/>
            <person name="Klass S."/>
            <person name="Ahn S."/>
            <person name="Gilbert P.M."/>
            <person name="Heil C.A."/>
            <person name="Martinez J.M."/>
            <person name="Amin S.A."/>
        </authorList>
    </citation>
    <scope>NUCLEOTIDE SEQUENCE [LARGE SCALE GENOMIC DNA]</scope>
    <source>
        <strain evidence="4 5">CE15</strain>
    </source>
</reference>
<name>A0ABU8ET22_9GAMM</name>
<dbReference type="EMBL" id="JBAWKS010000001">
    <property type="protein sequence ID" value="MEI4550129.1"/>
    <property type="molecule type" value="Genomic_DNA"/>
</dbReference>
<accession>A0ABU8ET22</accession>
<dbReference type="RefSeq" id="WP_336435432.1">
    <property type="nucleotide sequence ID" value="NZ_JBAWKS010000001.1"/>
</dbReference>
<dbReference type="Proteomes" id="UP001382455">
    <property type="component" value="Unassembled WGS sequence"/>
</dbReference>
<feature type="transmembrane region" description="Helical" evidence="2">
    <location>
        <begin position="168"/>
        <end position="185"/>
    </location>
</feature>
<dbReference type="SUPFAM" id="SSF74653">
    <property type="entry name" value="TolA/TonB C-terminal domain"/>
    <property type="match status" value="1"/>
</dbReference>
<feature type="compositionally biased region" description="Low complexity" evidence="1">
    <location>
        <begin position="366"/>
        <end position="375"/>
    </location>
</feature>
<evidence type="ECO:0000256" key="1">
    <source>
        <dbReference type="SAM" id="MobiDB-lite"/>
    </source>
</evidence>
<evidence type="ECO:0000313" key="4">
    <source>
        <dbReference type="EMBL" id="MEI4550129.1"/>
    </source>
</evidence>
<dbReference type="PANTHER" id="PTHR34978">
    <property type="entry name" value="POSSIBLE SENSOR-TRANSDUCER PROTEIN BLAR"/>
    <property type="match status" value="1"/>
</dbReference>
<feature type="transmembrane region" description="Helical" evidence="2">
    <location>
        <begin position="12"/>
        <end position="36"/>
    </location>
</feature>
<dbReference type="Gene3D" id="3.30.1150.10">
    <property type="match status" value="1"/>
</dbReference>
<dbReference type="InterPro" id="IPR008756">
    <property type="entry name" value="Peptidase_M56"/>
</dbReference>
<feature type="transmembrane region" description="Helical" evidence="2">
    <location>
        <begin position="48"/>
        <end position="71"/>
    </location>
</feature>
<keyword evidence="2" id="KW-0812">Transmembrane</keyword>
<evidence type="ECO:0000256" key="2">
    <source>
        <dbReference type="SAM" id="Phobius"/>
    </source>
</evidence>
<feature type="region of interest" description="Disordered" evidence="1">
    <location>
        <begin position="498"/>
        <end position="521"/>
    </location>
</feature>
<feature type="transmembrane region" description="Helical" evidence="2">
    <location>
        <begin position="110"/>
        <end position="131"/>
    </location>
</feature>
<feature type="domain" description="TonB C-terminal" evidence="3">
    <location>
        <begin position="550"/>
        <end position="643"/>
    </location>
</feature>
<dbReference type="PANTHER" id="PTHR34978:SF3">
    <property type="entry name" value="SLR0241 PROTEIN"/>
    <property type="match status" value="1"/>
</dbReference>
<dbReference type="PROSITE" id="PS52015">
    <property type="entry name" value="TONB_CTD"/>
    <property type="match status" value="1"/>
</dbReference>
<dbReference type="CDD" id="cd07341">
    <property type="entry name" value="M56_BlaR1_MecR1_like"/>
    <property type="match status" value="1"/>
</dbReference>
<dbReference type="Pfam" id="PF05569">
    <property type="entry name" value="Peptidase_M56"/>
    <property type="match status" value="1"/>
</dbReference>
<keyword evidence="2" id="KW-1133">Transmembrane helix</keyword>
<organism evidence="4 5">
    <name type="scientific">Pseudoalteromonas spongiae</name>
    <dbReference type="NCBI Taxonomy" id="298657"/>
    <lineage>
        <taxon>Bacteria</taxon>
        <taxon>Pseudomonadati</taxon>
        <taxon>Pseudomonadota</taxon>
        <taxon>Gammaproteobacteria</taxon>
        <taxon>Alteromonadales</taxon>
        <taxon>Pseudoalteromonadaceae</taxon>
        <taxon>Pseudoalteromonas</taxon>
    </lineage>
</organism>
<keyword evidence="5" id="KW-1185">Reference proteome</keyword>
<feature type="region of interest" description="Disordered" evidence="1">
    <location>
        <begin position="363"/>
        <end position="392"/>
    </location>
</feature>
<dbReference type="InterPro" id="IPR052173">
    <property type="entry name" value="Beta-lactam_resp_regulator"/>
</dbReference>
<protein>
    <submittedName>
        <fullName evidence="4">M56 family metallopeptidase</fullName>
    </submittedName>
</protein>
<dbReference type="Pfam" id="PF03544">
    <property type="entry name" value="TonB_C"/>
    <property type="match status" value="1"/>
</dbReference>
<sequence length="656" mass="73219">MDILPSLLESNTLYFISLTLLHFLWQGLVIAGLLFCVNKLTSNKHSQFRYIFSLFCLLLCVIAPTVTFYVLSQPDEIINVSTFTTNDVIASPIAPSGMSNTAHQIQLADYTPLVAVLWMTGIIVLSMRLTLQMLQVHRLTTTNIVQPSDKLELIFNQLKERLFVTKRARLVISLTAHVPMAIGWIKPVVLLPANLASGLSIAQLEMLMAHELAHIKRYDYLVNLIQTFVELVLFFHPAVKWISKQIRQEREYCCDDLAIHHCGNQLVYARALAEAEVLRHNIPELAMAATGGDLSSRIHRAVGQHSCAPRYGNQWLAALAAAFVIPSIFTASKVIAMTQTEPVPVPPANQQHVMVLDAKVAENKKPQQPIAQQNNKKQKINKEQQASKPFETTVANVEKDVIEKTSIKSAAVAKPTNKTHTQIKKAVSDTKPKPKLITKPISRAKTPNSNKSSVTDVKGKETAKQQKIASKQTEQKAKSVKAEKAQVANTVESTKVKTQQISKRKSNQLAAKANPPVKTPSVVKTEHVEKLTTAPGVKKQPEKTKVVSEPKFTNAKLIHSVIPEHPRMPSSRQNHVDVAVTFTIDEQGYVTDIEYKDNVNSRFKRSIARALKEWRFEPAMKGNKKIPTKMSKIFGFSDPGQYLRPVTGSRIANRYR</sequence>